<dbReference type="InterPro" id="IPR000477">
    <property type="entry name" value="RT_dom"/>
</dbReference>
<dbReference type="Gene3D" id="1.10.340.70">
    <property type="match status" value="1"/>
</dbReference>
<dbReference type="GO" id="GO:0003676">
    <property type="term" value="F:nucleic acid binding"/>
    <property type="evidence" value="ECO:0007669"/>
    <property type="project" value="InterPro"/>
</dbReference>
<dbReference type="Pfam" id="PF00665">
    <property type="entry name" value="rve"/>
    <property type="match status" value="1"/>
</dbReference>
<feature type="domain" description="Integrase catalytic" evidence="4">
    <location>
        <begin position="543"/>
        <end position="713"/>
    </location>
</feature>
<dbReference type="InterPro" id="IPR041588">
    <property type="entry name" value="Integrase_H2C2"/>
</dbReference>
<evidence type="ECO:0000256" key="1">
    <source>
        <dbReference type="ARBA" id="ARBA00012493"/>
    </source>
</evidence>
<dbReference type="CDD" id="cd01647">
    <property type="entry name" value="RT_LTR"/>
    <property type="match status" value="1"/>
</dbReference>
<organism evidence="5 6">
    <name type="scientific">Trichonephila inaurata madagascariensis</name>
    <dbReference type="NCBI Taxonomy" id="2747483"/>
    <lineage>
        <taxon>Eukaryota</taxon>
        <taxon>Metazoa</taxon>
        <taxon>Ecdysozoa</taxon>
        <taxon>Arthropoda</taxon>
        <taxon>Chelicerata</taxon>
        <taxon>Arachnida</taxon>
        <taxon>Araneae</taxon>
        <taxon>Araneomorphae</taxon>
        <taxon>Entelegynae</taxon>
        <taxon>Araneoidea</taxon>
        <taxon>Nephilidae</taxon>
        <taxon>Trichonephila</taxon>
        <taxon>Trichonephila inaurata</taxon>
    </lineage>
</organism>
<dbReference type="InterPro" id="IPR001584">
    <property type="entry name" value="Integrase_cat-core"/>
</dbReference>
<reference evidence="5" key="1">
    <citation type="submission" date="2020-08" db="EMBL/GenBank/DDBJ databases">
        <title>Multicomponent nature underlies the extraordinary mechanical properties of spider dragline silk.</title>
        <authorList>
            <person name="Kono N."/>
            <person name="Nakamura H."/>
            <person name="Mori M."/>
            <person name="Yoshida Y."/>
            <person name="Ohtoshi R."/>
            <person name="Malay A.D."/>
            <person name="Moran D.A.P."/>
            <person name="Tomita M."/>
            <person name="Numata K."/>
            <person name="Arakawa K."/>
        </authorList>
    </citation>
    <scope>NUCLEOTIDE SEQUENCE</scope>
</reference>
<dbReference type="GO" id="GO:0003964">
    <property type="term" value="F:RNA-directed DNA polymerase activity"/>
    <property type="evidence" value="ECO:0007669"/>
    <property type="project" value="UniProtKB-EC"/>
</dbReference>
<dbReference type="SUPFAM" id="SSF53098">
    <property type="entry name" value="Ribonuclease H-like"/>
    <property type="match status" value="1"/>
</dbReference>
<dbReference type="GO" id="GO:0042575">
    <property type="term" value="C:DNA polymerase complex"/>
    <property type="evidence" value="ECO:0007669"/>
    <property type="project" value="UniProtKB-ARBA"/>
</dbReference>
<dbReference type="Pfam" id="PF17919">
    <property type="entry name" value="RT_RNaseH_2"/>
    <property type="match status" value="1"/>
</dbReference>
<dbReference type="InterPro" id="IPR043502">
    <property type="entry name" value="DNA/RNA_pol_sf"/>
</dbReference>
<gene>
    <name evidence="5" type="primary">TY3B-G</name>
    <name evidence="5" type="ORF">TNIN_121811</name>
</gene>
<dbReference type="InterPro" id="IPR012337">
    <property type="entry name" value="RNaseH-like_sf"/>
</dbReference>
<accession>A0A8X6WPJ0</accession>
<dbReference type="FunFam" id="3.30.420.10:FF:000032">
    <property type="entry name" value="Retrovirus-related Pol polyprotein from transposon 297-like Protein"/>
    <property type="match status" value="1"/>
</dbReference>
<evidence type="ECO:0000259" key="4">
    <source>
        <dbReference type="PROSITE" id="PS50994"/>
    </source>
</evidence>
<dbReference type="InterPro" id="IPR043128">
    <property type="entry name" value="Rev_trsase/Diguanyl_cyclase"/>
</dbReference>
<dbReference type="InterPro" id="IPR041577">
    <property type="entry name" value="RT_RNaseH_2"/>
</dbReference>
<dbReference type="Gene3D" id="3.30.420.10">
    <property type="entry name" value="Ribonuclease H-like superfamily/Ribonuclease H"/>
    <property type="match status" value="1"/>
</dbReference>
<evidence type="ECO:0000259" key="3">
    <source>
        <dbReference type="PROSITE" id="PS50878"/>
    </source>
</evidence>
<feature type="domain" description="Reverse transcriptase" evidence="3">
    <location>
        <begin position="140"/>
        <end position="318"/>
    </location>
</feature>
<dbReference type="PROSITE" id="PS50994">
    <property type="entry name" value="INTEGRASE"/>
    <property type="match status" value="1"/>
</dbReference>
<dbReference type="SUPFAM" id="SSF56672">
    <property type="entry name" value="DNA/RNA polymerases"/>
    <property type="match status" value="1"/>
</dbReference>
<dbReference type="AlphaFoldDB" id="A0A8X6WPJ0"/>
<dbReference type="Pfam" id="PF00078">
    <property type="entry name" value="RVT_1"/>
    <property type="match status" value="1"/>
</dbReference>
<dbReference type="OrthoDB" id="7695055at2759"/>
<comment type="caution">
    <text evidence="5">The sequence shown here is derived from an EMBL/GenBank/DDBJ whole genome shotgun (WGS) entry which is preliminary data.</text>
</comment>
<keyword evidence="2" id="KW-0511">Multifunctional enzyme</keyword>
<sequence length="846" mass="95944">MVTASPIPNSDCTFSFLTETLDKLAEIADKVADVALPAAVYSATSAPELNTSAEIQELAKQIVELKLQISRMSRPRNKPFFRRKSSSRSRNRNRTTNHEAIYFYHKRYRANARNCVPPYIANLAIDSVGKLGNMTTAASCSHGIIIPSKSNWCSSLHMVSKRDTKLWRPCGDYRALNKQTRPDRYSIPNLTSFNENLKSKTIFTKLDIQRAYHHIPIHPANRHKTAIITNFGTFDFVFMPFGLCNAAQTWMSFIHEALRSLDYCFVYLDDILIASTDANSHKKHVREVLQRFDDYGLTINASKCMFGCSEVPFVGYLVDKDGILPLSEKVELIANYKQPTTHTVNDLRKCLGILNFYRKFLPKAAHIQAPLHEFLRNSKKNDKREVEWNVEAINAFNQCKNQLANVTLLAHPSQDADLALMTDASDFGLGASLNEITSDGFIPLGFFSKKLAPAQTKYSAFDRELLAAYSAINTLLYVPHALRRNVFLAVHNLSHPGIHATAKLISKRFVWTSMNKDIQSWTRSCIPCQRVKIQRHTNRELGHFKVPDARFHHLHLDIIEPLPPSQGFSYYLTVIDRFSCWPEAYPISDMTAETVAAAVIREWIPRFGVPGLITTDQGRQFESHLSRELCACLGISKIRTTPYHPSSNGLVERTHRSLKAALMAHATPSWIQVLPFVLLDLRSVIKEDINATAAEMVYETTIRLPSDFFHDTGTNNVSEFVQQLKQTMHNLKPVPTSSHKRKTVFVHPELSLCTHVFLRHDSIRKPLQPPYDGPFAVVKRSEKLITLQRQGKEICVSIDRVKPAFMLSDTIESNQPSVIPKTQEVLATQTTRSGRRVHFPQRYVST</sequence>
<keyword evidence="6" id="KW-1185">Reference proteome</keyword>
<dbReference type="EC" id="2.7.7.49" evidence="1"/>
<dbReference type="Pfam" id="PF17921">
    <property type="entry name" value="Integrase_H2C2"/>
    <property type="match status" value="1"/>
</dbReference>
<dbReference type="EMBL" id="BMAV01001134">
    <property type="protein sequence ID" value="GFY38963.1"/>
    <property type="molecule type" value="Genomic_DNA"/>
</dbReference>
<dbReference type="Proteomes" id="UP000886998">
    <property type="component" value="Unassembled WGS sequence"/>
</dbReference>
<evidence type="ECO:0000256" key="2">
    <source>
        <dbReference type="ARBA" id="ARBA00023268"/>
    </source>
</evidence>
<dbReference type="PROSITE" id="PS50878">
    <property type="entry name" value="RT_POL"/>
    <property type="match status" value="1"/>
</dbReference>
<proteinExistence type="predicted"/>
<protein>
    <recommendedName>
        <fullName evidence="1">RNA-directed DNA polymerase</fullName>
        <ecNumber evidence="1">2.7.7.49</ecNumber>
    </recommendedName>
</protein>
<evidence type="ECO:0000313" key="6">
    <source>
        <dbReference type="Proteomes" id="UP000886998"/>
    </source>
</evidence>
<name>A0A8X6WPJ0_9ARAC</name>
<dbReference type="PANTHER" id="PTHR37984">
    <property type="entry name" value="PROTEIN CBG26694"/>
    <property type="match status" value="1"/>
</dbReference>
<dbReference type="Gene3D" id="3.30.70.270">
    <property type="match status" value="2"/>
</dbReference>
<evidence type="ECO:0000313" key="5">
    <source>
        <dbReference type="EMBL" id="GFY38963.1"/>
    </source>
</evidence>
<dbReference type="GO" id="GO:0015074">
    <property type="term" value="P:DNA integration"/>
    <property type="evidence" value="ECO:0007669"/>
    <property type="project" value="InterPro"/>
</dbReference>
<dbReference type="InterPro" id="IPR050951">
    <property type="entry name" value="Retrovirus_Pol_polyprotein"/>
</dbReference>
<dbReference type="InterPro" id="IPR036397">
    <property type="entry name" value="RNaseH_sf"/>
</dbReference>
<dbReference type="PANTHER" id="PTHR37984:SF5">
    <property type="entry name" value="PROTEIN NYNRIN-LIKE"/>
    <property type="match status" value="1"/>
</dbReference>
<dbReference type="Gene3D" id="3.10.10.10">
    <property type="entry name" value="HIV Type 1 Reverse Transcriptase, subunit A, domain 1"/>
    <property type="match status" value="1"/>
</dbReference>